<keyword evidence="4" id="KW-0812">Transmembrane</keyword>
<dbReference type="Gene3D" id="3.90.1310.10">
    <property type="entry name" value="Penicillin-binding protein 2a (Domain 2)"/>
    <property type="match status" value="1"/>
</dbReference>
<dbReference type="PANTHER" id="PTHR30627">
    <property type="entry name" value="PEPTIDOGLYCAN D,D-TRANSPEPTIDASE"/>
    <property type="match status" value="1"/>
</dbReference>
<comment type="subcellular location">
    <subcellularLocation>
        <location evidence="2">Cell membrane</location>
    </subcellularLocation>
    <subcellularLocation>
        <location evidence="1">Membrane</location>
        <topology evidence="1">Single-pass membrane protein</topology>
    </subcellularLocation>
</comment>
<reference evidence="12" key="1">
    <citation type="journal article" date="2020" name="mSystems">
        <title>Genome- and Community-Level Interaction Insights into Carbon Utilization and Element Cycling Functions of Hydrothermarchaeota in Hydrothermal Sediment.</title>
        <authorList>
            <person name="Zhou Z."/>
            <person name="Liu Y."/>
            <person name="Xu W."/>
            <person name="Pan J."/>
            <person name="Luo Z.H."/>
            <person name="Li M."/>
        </authorList>
    </citation>
    <scope>NUCLEOTIDE SEQUENCE [LARGE SCALE GENOMIC DNA]</scope>
    <source>
        <strain evidence="12">SpSt-1233</strain>
    </source>
</reference>
<dbReference type="AlphaFoldDB" id="A0A7V2AW24"/>
<proteinExistence type="predicted"/>
<name>A0A7V2AW24_UNCEI</name>
<evidence type="ECO:0000256" key="6">
    <source>
        <dbReference type="ARBA" id="ARBA00022984"/>
    </source>
</evidence>
<sequence>MLEDERSNITILMARFKALSALILIAVVVLVSTLFFLQVVRAELYKKLAFSNRIRKQRVIAPRGLIKDRRGDKLVVNVPVYQICILPAKIDNRSDLLSIACEWLHIEEEKLRENLAEWIDRFPDMREMPVIQAADKEQISILRENRELFPFFKLALRHRRQYPQGSIAAHLLGYVGEVTDEDLKTSANYHQGDIIGRTGVEFAAETYLKGVDGERLVEISAEGTEIGVIDIIDGVEGADGNVGSRAPVPGRDILLTIDLGLQREIERIFTWDRGSVVVMDPRNGEILAAVSRPVYDPNMFIGGVSAKEWKRLYEDQGNPLFNRTIQATYPPGSTFKVVTAYAALSNGLVGSNQYLKPCYGSYRFGNRNFGCWRPEGHGSLALQGAIEQSCDVYFYQLGEILEADEFAAAGRLFGLGGKTGVELPSEAVGI</sequence>
<dbReference type="PANTHER" id="PTHR30627:SF2">
    <property type="entry name" value="PEPTIDOGLYCAN D,D-TRANSPEPTIDASE MRDA"/>
    <property type="match status" value="1"/>
</dbReference>
<feature type="domain" description="Penicillin-binding protein dimerisation" evidence="11">
    <location>
        <begin position="61"/>
        <end position="228"/>
    </location>
</feature>
<keyword evidence="5" id="KW-0133">Cell shape</keyword>
<accession>A0A7V2AW24</accession>
<dbReference type="InterPro" id="IPR005311">
    <property type="entry name" value="PBP_dimer"/>
</dbReference>
<keyword evidence="3" id="KW-1003">Cell membrane</keyword>
<dbReference type="InterPro" id="IPR036138">
    <property type="entry name" value="PBP_dimer_sf"/>
</dbReference>
<dbReference type="GO" id="GO:0071972">
    <property type="term" value="F:peptidoglycan L,D-transpeptidase activity"/>
    <property type="evidence" value="ECO:0007669"/>
    <property type="project" value="TreeGrafter"/>
</dbReference>
<organism evidence="12">
    <name type="scientific">Eiseniibacteriota bacterium</name>
    <dbReference type="NCBI Taxonomy" id="2212470"/>
    <lineage>
        <taxon>Bacteria</taxon>
        <taxon>Candidatus Eiseniibacteriota</taxon>
    </lineage>
</organism>
<dbReference type="Gene3D" id="3.40.710.10">
    <property type="entry name" value="DD-peptidase/beta-lactamase superfamily"/>
    <property type="match status" value="1"/>
</dbReference>
<evidence type="ECO:0000256" key="4">
    <source>
        <dbReference type="ARBA" id="ARBA00022692"/>
    </source>
</evidence>
<evidence type="ECO:0000256" key="5">
    <source>
        <dbReference type="ARBA" id="ARBA00022960"/>
    </source>
</evidence>
<keyword evidence="6" id="KW-0573">Peptidoglycan synthesis</keyword>
<evidence type="ECO:0000256" key="8">
    <source>
        <dbReference type="ARBA" id="ARBA00023136"/>
    </source>
</evidence>
<dbReference type="Gene3D" id="3.30.1390.30">
    <property type="entry name" value="Penicillin-binding protein 2a, domain 3"/>
    <property type="match status" value="1"/>
</dbReference>
<dbReference type="Pfam" id="PF00905">
    <property type="entry name" value="Transpeptidase"/>
    <property type="match status" value="1"/>
</dbReference>
<gene>
    <name evidence="12" type="ORF">ENO08_07580</name>
</gene>
<evidence type="ECO:0000256" key="2">
    <source>
        <dbReference type="ARBA" id="ARBA00004236"/>
    </source>
</evidence>
<evidence type="ECO:0000256" key="9">
    <source>
        <dbReference type="ARBA" id="ARBA00023316"/>
    </source>
</evidence>
<dbReference type="GO" id="GO:0071555">
    <property type="term" value="P:cell wall organization"/>
    <property type="evidence" value="ECO:0007669"/>
    <property type="project" value="UniProtKB-KW"/>
</dbReference>
<dbReference type="SUPFAM" id="SSF56519">
    <property type="entry name" value="Penicillin binding protein dimerisation domain"/>
    <property type="match status" value="1"/>
</dbReference>
<evidence type="ECO:0000256" key="1">
    <source>
        <dbReference type="ARBA" id="ARBA00004167"/>
    </source>
</evidence>
<dbReference type="InterPro" id="IPR050515">
    <property type="entry name" value="Beta-lactam/transpept"/>
</dbReference>
<keyword evidence="9" id="KW-0961">Cell wall biogenesis/degradation</keyword>
<evidence type="ECO:0000259" key="11">
    <source>
        <dbReference type="Pfam" id="PF03717"/>
    </source>
</evidence>
<dbReference type="GO" id="GO:0008658">
    <property type="term" value="F:penicillin binding"/>
    <property type="evidence" value="ECO:0007669"/>
    <property type="project" value="InterPro"/>
</dbReference>
<dbReference type="GO" id="GO:0005886">
    <property type="term" value="C:plasma membrane"/>
    <property type="evidence" value="ECO:0007669"/>
    <property type="project" value="UniProtKB-SubCell"/>
</dbReference>
<evidence type="ECO:0000256" key="3">
    <source>
        <dbReference type="ARBA" id="ARBA00022475"/>
    </source>
</evidence>
<keyword evidence="8" id="KW-0472">Membrane</keyword>
<dbReference type="GO" id="GO:0008360">
    <property type="term" value="P:regulation of cell shape"/>
    <property type="evidence" value="ECO:0007669"/>
    <property type="project" value="UniProtKB-KW"/>
</dbReference>
<dbReference type="EMBL" id="DSEC01000547">
    <property type="protein sequence ID" value="HER44303.1"/>
    <property type="molecule type" value="Genomic_DNA"/>
</dbReference>
<dbReference type="SUPFAM" id="SSF56601">
    <property type="entry name" value="beta-lactamase/transpeptidase-like"/>
    <property type="match status" value="1"/>
</dbReference>
<evidence type="ECO:0000259" key="10">
    <source>
        <dbReference type="Pfam" id="PF00905"/>
    </source>
</evidence>
<evidence type="ECO:0000256" key="7">
    <source>
        <dbReference type="ARBA" id="ARBA00022989"/>
    </source>
</evidence>
<dbReference type="GO" id="GO:0009252">
    <property type="term" value="P:peptidoglycan biosynthetic process"/>
    <property type="evidence" value="ECO:0007669"/>
    <property type="project" value="UniProtKB-KW"/>
</dbReference>
<feature type="domain" description="Penicillin-binding protein transpeptidase" evidence="10">
    <location>
        <begin position="274"/>
        <end position="429"/>
    </location>
</feature>
<dbReference type="InterPro" id="IPR012338">
    <property type="entry name" value="Beta-lactam/transpept-like"/>
</dbReference>
<dbReference type="InterPro" id="IPR001460">
    <property type="entry name" value="PCN-bd_Tpept"/>
</dbReference>
<feature type="non-terminal residue" evidence="12">
    <location>
        <position position="430"/>
    </location>
</feature>
<evidence type="ECO:0000313" key="12">
    <source>
        <dbReference type="EMBL" id="HER44303.1"/>
    </source>
</evidence>
<dbReference type="Proteomes" id="UP000886069">
    <property type="component" value="Unassembled WGS sequence"/>
</dbReference>
<protein>
    <recommendedName>
        <fullName evidence="13">Penicillin-binding protein 2</fullName>
    </recommendedName>
</protein>
<keyword evidence="7" id="KW-1133">Transmembrane helix</keyword>
<evidence type="ECO:0008006" key="13">
    <source>
        <dbReference type="Google" id="ProtNLM"/>
    </source>
</evidence>
<comment type="caution">
    <text evidence="12">The sequence shown here is derived from an EMBL/GenBank/DDBJ whole genome shotgun (WGS) entry which is preliminary data.</text>
</comment>
<dbReference type="Pfam" id="PF03717">
    <property type="entry name" value="PBP_dimer"/>
    <property type="match status" value="1"/>
</dbReference>